<evidence type="ECO:0000256" key="2">
    <source>
        <dbReference type="ARBA" id="ARBA00000711"/>
    </source>
</evidence>
<keyword evidence="11 14" id="KW-0418">Kinase</keyword>
<dbReference type="EC" id="2.7.7.62" evidence="14"/>
<evidence type="ECO:0000256" key="13">
    <source>
        <dbReference type="ARBA" id="ARBA00023134"/>
    </source>
</evidence>
<feature type="binding site" evidence="16">
    <location>
        <position position="63"/>
    </location>
    <ligand>
        <name>GTP</name>
        <dbReference type="ChEBI" id="CHEBI:37565"/>
    </ligand>
</feature>
<feature type="binding site" evidence="16">
    <location>
        <position position="84"/>
    </location>
    <ligand>
        <name>GTP</name>
        <dbReference type="ChEBI" id="CHEBI:37565"/>
    </ligand>
</feature>
<dbReference type="PANTHER" id="PTHR34848:SF1">
    <property type="entry name" value="BIFUNCTIONAL ADENOSYLCOBALAMIN BIOSYNTHESIS PROTEIN COBU"/>
    <property type="match status" value="1"/>
</dbReference>
<dbReference type="UniPathway" id="UPA00148">
    <property type="reaction ID" value="UER00236"/>
</dbReference>
<evidence type="ECO:0000313" key="18">
    <source>
        <dbReference type="Proteomes" id="UP000192455"/>
    </source>
</evidence>
<dbReference type="GO" id="GO:0009236">
    <property type="term" value="P:cobalamin biosynthetic process"/>
    <property type="evidence" value="ECO:0007669"/>
    <property type="project" value="UniProtKB-UniRule"/>
</dbReference>
<evidence type="ECO:0000256" key="9">
    <source>
        <dbReference type="ARBA" id="ARBA00022679"/>
    </source>
</evidence>
<feature type="binding site" evidence="16">
    <location>
        <begin position="35"/>
        <end position="37"/>
    </location>
    <ligand>
        <name>GTP</name>
        <dbReference type="ChEBI" id="CHEBI:37565"/>
    </ligand>
</feature>
<evidence type="ECO:0000256" key="6">
    <source>
        <dbReference type="ARBA" id="ARBA00005159"/>
    </source>
</evidence>
<comment type="catalytic activity">
    <reaction evidence="1 14">
        <text>adenosylcob(III)inamide + ATP = adenosylcob(III)inamide phosphate + ADP + H(+)</text>
        <dbReference type="Rhea" id="RHEA:15769"/>
        <dbReference type="ChEBI" id="CHEBI:2480"/>
        <dbReference type="ChEBI" id="CHEBI:15378"/>
        <dbReference type="ChEBI" id="CHEBI:30616"/>
        <dbReference type="ChEBI" id="CHEBI:58502"/>
        <dbReference type="ChEBI" id="CHEBI:456216"/>
        <dbReference type="EC" id="2.7.1.156"/>
    </reaction>
</comment>
<evidence type="ECO:0000256" key="11">
    <source>
        <dbReference type="ARBA" id="ARBA00022777"/>
    </source>
</evidence>
<evidence type="ECO:0000256" key="1">
    <source>
        <dbReference type="ARBA" id="ARBA00000312"/>
    </source>
</evidence>
<dbReference type="Proteomes" id="UP000192455">
    <property type="component" value="Unassembled WGS sequence"/>
</dbReference>
<keyword evidence="13 14" id="KW-0342">GTP-binding</keyword>
<dbReference type="CDD" id="cd00544">
    <property type="entry name" value="CobU"/>
    <property type="match status" value="1"/>
</dbReference>
<dbReference type="GO" id="GO:0005525">
    <property type="term" value="F:GTP binding"/>
    <property type="evidence" value="ECO:0007669"/>
    <property type="project" value="UniProtKB-UniRule"/>
</dbReference>
<dbReference type="PANTHER" id="PTHR34848">
    <property type="match status" value="1"/>
</dbReference>
<proteinExistence type="inferred from homology"/>
<dbReference type="AlphaFoldDB" id="A0A1R3WWM6"/>
<keyword evidence="9 14" id="KW-0808">Transferase</keyword>
<feature type="active site" description="GMP-histidine intermediate" evidence="15">
    <location>
        <position position="51"/>
    </location>
</feature>
<evidence type="ECO:0000256" key="7">
    <source>
        <dbReference type="ARBA" id="ARBA00007490"/>
    </source>
</evidence>
<evidence type="ECO:0000256" key="15">
    <source>
        <dbReference type="PIRSR" id="PIRSR006135-1"/>
    </source>
</evidence>
<gene>
    <name evidence="17" type="ORF">SAMN05421849_1807</name>
</gene>
<dbReference type="EC" id="2.7.1.156" evidence="14"/>
<evidence type="ECO:0000256" key="12">
    <source>
        <dbReference type="ARBA" id="ARBA00022840"/>
    </source>
</evidence>
<dbReference type="EMBL" id="FTPS01000001">
    <property type="protein sequence ID" value="SIT82935.1"/>
    <property type="molecule type" value="Genomic_DNA"/>
</dbReference>
<dbReference type="GO" id="GO:0008820">
    <property type="term" value="F:cobinamide phosphate guanylyltransferase activity"/>
    <property type="evidence" value="ECO:0007669"/>
    <property type="project" value="UniProtKB-UniRule"/>
</dbReference>
<dbReference type="NCBIfam" id="NF004469">
    <property type="entry name" value="PRK05800.1"/>
    <property type="match status" value="1"/>
</dbReference>
<comment type="pathway">
    <text evidence="5 14">Cofactor biosynthesis; adenosylcobalamin biosynthesis; adenosylcobalamin from cob(II)yrinate a,c-diamide: step 6/7.</text>
</comment>
<accession>A0A1R3WWM6</accession>
<comment type="pathway">
    <text evidence="6 14">Cofactor biosynthesis; adenosylcobalamin biosynthesis; adenosylcobalamin from cob(II)yrinate a,c-diamide: step 5/7.</text>
</comment>
<keyword evidence="12 14" id="KW-0067">ATP-binding</keyword>
<dbReference type="Pfam" id="PF02283">
    <property type="entry name" value="CobU"/>
    <property type="match status" value="1"/>
</dbReference>
<comment type="catalytic activity">
    <reaction evidence="2 14">
        <text>adenosylcob(III)inamide phosphate + GTP + H(+) = adenosylcob(III)inamide-GDP + diphosphate</text>
        <dbReference type="Rhea" id="RHEA:22712"/>
        <dbReference type="ChEBI" id="CHEBI:15378"/>
        <dbReference type="ChEBI" id="CHEBI:33019"/>
        <dbReference type="ChEBI" id="CHEBI:37565"/>
        <dbReference type="ChEBI" id="CHEBI:58502"/>
        <dbReference type="ChEBI" id="CHEBI:60487"/>
        <dbReference type="EC" id="2.7.7.62"/>
    </reaction>
</comment>
<dbReference type="GO" id="GO:0005524">
    <property type="term" value="F:ATP binding"/>
    <property type="evidence" value="ECO:0007669"/>
    <property type="project" value="UniProtKB-UniRule"/>
</dbReference>
<keyword evidence="17" id="KW-0548">Nucleotidyltransferase</keyword>
<evidence type="ECO:0000313" key="17">
    <source>
        <dbReference type="EMBL" id="SIT82935.1"/>
    </source>
</evidence>
<organism evidence="17 18">
    <name type="scientific">Pontibaca methylaminivorans</name>
    <dbReference type="NCBI Taxonomy" id="515897"/>
    <lineage>
        <taxon>Bacteria</taxon>
        <taxon>Pseudomonadati</taxon>
        <taxon>Pseudomonadota</taxon>
        <taxon>Alphaproteobacteria</taxon>
        <taxon>Rhodobacterales</taxon>
        <taxon>Roseobacteraceae</taxon>
        <taxon>Pontibaca</taxon>
    </lineage>
</organism>
<comment type="catalytic activity">
    <reaction evidence="3">
        <text>adenosylcob(III)inamide + GTP = adenosylcob(III)inamide phosphate + GDP + H(+)</text>
        <dbReference type="Rhea" id="RHEA:15765"/>
        <dbReference type="ChEBI" id="CHEBI:2480"/>
        <dbReference type="ChEBI" id="CHEBI:15378"/>
        <dbReference type="ChEBI" id="CHEBI:37565"/>
        <dbReference type="ChEBI" id="CHEBI:58189"/>
        <dbReference type="ChEBI" id="CHEBI:58502"/>
        <dbReference type="EC" id="2.7.1.156"/>
    </reaction>
</comment>
<evidence type="ECO:0000256" key="4">
    <source>
        <dbReference type="ARBA" id="ARBA00003889"/>
    </source>
</evidence>
<dbReference type="InterPro" id="IPR027417">
    <property type="entry name" value="P-loop_NTPase"/>
</dbReference>
<sequence>MLKKLTFVLGGAASGKSAWAEDLVTGSGLSPVYLATAEAGDGEMSAKIARHAARRDERWRLIEEPLDIAGALPGLGGGDCCLIDCATLWLGNLMGTGRDPAAAAQDLLAALDDCRARVVVVSNEVGQGIVPADALSRRFREAQGRLNAQLAAQADLVVQVIAGLPLVLKGQLP</sequence>
<reference evidence="17 18" key="1">
    <citation type="submission" date="2017-01" db="EMBL/GenBank/DDBJ databases">
        <authorList>
            <person name="Mah S.A."/>
            <person name="Swanson W.J."/>
            <person name="Moy G.W."/>
            <person name="Vacquier V.D."/>
        </authorList>
    </citation>
    <scope>NUCLEOTIDE SEQUENCE [LARGE SCALE GENOMIC DNA]</scope>
    <source>
        <strain evidence="17 18">DSM 21219</strain>
    </source>
</reference>
<evidence type="ECO:0000256" key="3">
    <source>
        <dbReference type="ARBA" id="ARBA00001522"/>
    </source>
</evidence>
<evidence type="ECO:0000256" key="10">
    <source>
        <dbReference type="ARBA" id="ARBA00022741"/>
    </source>
</evidence>
<dbReference type="GO" id="GO:0043752">
    <property type="term" value="F:adenosylcobinamide kinase activity"/>
    <property type="evidence" value="ECO:0007669"/>
    <property type="project" value="UniProtKB-EC"/>
</dbReference>
<dbReference type="Gene3D" id="3.40.50.300">
    <property type="entry name" value="P-loop containing nucleotide triphosphate hydrolases"/>
    <property type="match status" value="1"/>
</dbReference>
<name>A0A1R3WWM6_9RHOB</name>
<dbReference type="SUPFAM" id="SSF52540">
    <property type="entry name" value="P-loop containing nucleoside triphosphate hydrolases"/>
    <property type="match status" value="1"/>
</dbReference>
<evidence type="ECO:0000256" key="14">
    <source>
        <dbReference type="PIRNR" id="PIRNR006135"/>
    </source>
</evidence>
<keyword evidence="10 14" id="KW-0547">Nucleotide-binding</keyword>
<evidence type="ECO:0000256" key="5">
    <source>
        <dbReference type="ARBA" id="ARBA00004692"/>
    </source>
</evidence>
<keyword evidence="8 14" id="KW-0169">Cobalamin biosynthesis</keyword>
<dbReference type="InterPro" id="IPR003203">
    <property type="entry name" value="CobU/CobP"/>
</dbReference>
<evidence type="ECO:0000256" key="16">
    <source>
        <dbReference type="PIRSR" id="PIRSR006135-2"/>
    </source>
</evidence>
<dbReference type="STRING" id="515897.SAMN05421849_1807"/>
<feature type="binding site" evidence="16">
    <location>
        <begin position="10"/>
        <end position="17"/>
    </location>
    <ligand>
        <name>GTP</name>
        <dbReference type="ChEBI" id="CHEBI:37565"/>
    </ligand>
</feature>
<evidence type="ECO:0000256" key="8">
    <source>
        <dbReference type="ARBA" id="ARBA00022573"/>
    </source>
</evidence>
<protein>
    <recommendedName>
        <fullName evidence="14">Bifunctional adenosylcobalamin biosynthesis protein</fullName>
        <ecNumber evidence="14">2.7.1.156</ecNumber>
        <ecNumber evidence="14">2.7.7.62</ecNumber>
    </recommendedName>
</protein>
<comment type="similarity">
    <text evidence="7 14">Belongs to the CobU/CobP family.</text>
</comment>
<comment type="function">
    <text evidence="4 14">Catalyzes ATP-dependent phosphorylation of adenosylcobinamide and addition of GMP to adenosylcobinamide phosphate.</text>
</comment>
<dbReference type="PIRSF" id="PIRSF006135">
    <property type="entry name" value="CobU"/>
    <property type="match status" value="1"/>
</dbReference>
<keyword evidence="18" id="KW-1185">Reference proteome</keyword>